<dbReference type="Proteomes" id="UP000246964">
    <property type="component" value="Unassembled WGS sequence"/>
</dbReference>
<gene>
    <name evidence="2" type="ORF">DET45_10823</name>
</gene>
<evidence type="ECO:0008006" key="4">
    <source>
        <dbReference type="Google" id="ProtNLM"/>
    </source>
</evidence>
<dbReference type="EMBL" id="QGTT01000008">
    <property type="protein sequence ID" value="PWW12191.1"/>
    <property type="molecule type" value="Genomic_DNA"/>
</dbReference>
<protein>
    <recommendedName>
        <fullName evidence="4">Trypsin-like peptidase</fullName>
    </recommendedName>
</protein>
<evidence type="ECO:0000313" key="3">
    <source>
        <dbReference type="Proteomes" id="UP000246964"/>
    </source>
</evidence>
<feature type="signal peptide" evidence="1">
    <location>
        <begin position="1"/>
        <end position="28"/>
    </location>
</feature>
<proteinExistence type="predicted"/>
<feature type="chain" id="PRO_5016253176" description="Trypsin-like peptidase" evidence="1">
    <location>
        <begin position="29"/>
        <end position="393"/>
    </location>
</feature>
<sequence length="393" mass="41851">MAKLRPTAAIKPLLAASVGLSIATAAIAQTAGAQNTPITPVFVEAGEIGQGFLLKRLDSCYLITPEHVVKDNFFANLTAANAARSKGEAVAIQNFGYDLSIMGVSGPAAEGCGANFNELTSTSADVLKQLQSASQLSVSTVSADGARTLTPVSISSVDLLRLYVQPIDAINTPLYQGMSGSTVYVGQTPVGMLQSVDADSGQGLVLRIDRLLETIGPFFNDGLVADLANNTGLNALQQSVTLSAWSHAPSAGSNSNLLTDGDTATHWSYQPQQGPNYNKLGSYQAHNPVRLTFSLGDNLQQLNSITLANHSKQRSSFIRDFEILANRSERSAQGWVPVYSGTWMLGQEQKEIDLSKANVAARQFMLVVHSHWQADAEQIVISEVKTSQSLLAE</sequence>
<name>A0A317Q702_9GAMM</name>
<comment type="caution">
    <text evidence="2">The sequence shown here is derived from an EMBL/GenBank/DDBJ whole genome shotgun (WGS) entry which is preliminary data.</text>
</comment>
<reference evidence="2 3" key="1">
    <citation type="submission" date="2018-05" db="EMBL/GenBank/DDBJ databases">
        <title>Freshwater and sediment microbial communities from various areas in North America, analyzing microbe dynamics in response to fracking.</title>
        <authorList>
            <person name="Lamendella R."/>
        </authorList>
    </citation>
    <scope>NUCLEOTIDE SEQUENCE [LARGE SCALE GENOMIC DNA]</scope>
    <source>
        <strain evidence="2 3">125B1</strain>
    </source>
</reference>
<accession>A0A317Q702</accession>
<dbReference type="OrthoDB" id="9554314at2"/>
<dbReference type="Gene3D" id="2.60.120.260">
    <property type="entry name" value="Galactose-binding domain-like"/>
    <property type="match status" value="1"/>
</dbReference>
<keyword evidence="3" id="KW-1185">Reference proteome</keyword>
<keyword evidence="1" id="KW-0732">Signal</keyword>
<organism evidence="2 3">
    <name type="scientific">Pseudidiomarina maritima</name>
    <dbReference type="NCBI Taxonomy" id="519453"/>
    <lineage>
        <taxon>Bacteria</taxon>
        <taxon>Pseudomonadati</taxon>
        <taxon>Pseudomonadota</taxon>
        <taxon>Gammaproteobacteria</taxon>
        <taxon>Alteromonadales</taxon>
        <taxon>Idiomarinaceae</taxon>
        <taxon>Pseudidiomarina</taxon>
    </lineage>
</organism>
<dbReference type="AlphaFoldDB" id="A0A317Q702"/>
<evidence type="ECO:0000256" key="1">
    <source>
        <dbReference type="SAM" id="SignalP"/>
    </source>
</evidence>
<evidence type="ECO:0000313" key="2">
    <source>
        <dbReference type="EMBL" id="PWW12191.1"/>
    </source>
</evidence>
<dbReference type="RefSeq" id="WP_110076052.1">
    <property type="nucleotide sequence ID" value="NZ_QGTT01000008.1"/>
</dbReference>